<dbReference type="AlphaFoldDB" id="W6YJB8"/>
<accession>W6YJB8</accession>
<organism evidence="2 3">
    <name type="scientific">Cochliobolus carbonum (strain 26-R-13)</name>
    <name type="common">Maize leaf spot fungus</name>
    <name type="synonym">Bipolaris zeicola</name>
    <dbReference type="NCBI Taxonomy" id="930089"/>
    <lineage>
        <taxon>Eukaryota</taxon>
        <taxon>Fungi</taxon>
        <taxon>Dikarya</taxon>
        <taxon>Ascomycota</taxon>
        <taxon>Pezizomycotina</taxon>
        <taxon>Dothideomycetes</taxon>
        <taxon>Pleosporomycetidae</taxon>
        <taxon>Pleosporales</taxon>
        <taxon>Pleosporineae</taxon>
        <taxon>Pleosporaceae</taxon>
        <taxon>Bipolaris</taxon>
    </lineage>
</organism>
<keyword evidence="3" id="KW-1185">Reference proteome</keyword>
<dbReference type="RefSeq" id="XP_007710004.1">
    <property type="nucleotide sequence ID" value="XM_007711814.1"/>
</dbReference>
<evidence type="ECO:0000256" key="1">
    <source>
        <dbReference type="SAM" id="MobiDB-lite"/>
    </source>
</evidence>
<dbReference type="EMBL" id="KI964571">
    <property type="protein sequence ID" value="EUC35689.1"/>
    <property type="molecule type" value="Genomic_DNA"/>
</dbReference>
<proteinExistence type="predicted"/>
<evidence type="ECO:0000313" key="3">
    <source>
        <dbReference type="Proteomes" id="UP000053841"/>
    </source>
</evidence>
<dbReference type="GeneID" id="19152901"/>
<dbReference type="Proteomes" id="UP000053841">
    <property type="component" value="Unassembled WGS sequence"/>
</dbReference>
<name>W6YJB8_COCC2</name>
<dbReference type="HOGENOM" id="CLU_2694407_0_0_1"/>
<evidence type="ECO:0000313" key="2">
    <source>
        <dbReference type="EMBL" id="EUC35689.1"/>
    </source>
</evidence>
<reference evidence="2 3" key="1">
    <citation type="journal article" date="2013" name="PLoS Genet.">
        <title>Comparative genome structure, secondary metabolite, and effector coding capacity across Cochliobolus pathogens.</title>
        <authorList>
            <person name="Condon B.J."/>
            <person name="Leng Y."/>
            <person name="Wu D."/>
            <person name="Bushley K.E."/>
            <person name="Ohm R.A."/>
            <person name="Otillar R."/>
            <person name="Martin J."/>
            <person name="Schackwitz W."/>
            <person name="Grimwood J."/>
            <person name="MohdZainudin N."/>
            <person name="Xue C."/>
            <person name="Wang R."/>
            <person name="Manning V.A."/>
            <person name="Dhillon B."/>
            <person name="Tu Z.J."/>
            <person name="Steffenson B.J."/>
            <person name="Salamov A."/>
            <person name="Sun H."/>
            <person name="Lowry S."/>
            <person name="LaButti K."/>
            <person name="Han J."/>
            <person name="Copeland A."/>
            <person name="Lindquist E."/>
            <person name="Barry K."/>
            <person name="Schmutz J."/>
            <person name="Baker S.E."/>
            <person name="Ciuffetti L.M."/>
            <person name="Grigoriev I.V."/>
            <person name="Zhong S."/>
            <person name="Turgeon B.G."/>
        </authorList>
    </citation>
    <scope>NUCLEOTIDE SEQUENCE [LARGE SCALE GENOMIC DNA]</scope>
    <source>
        <strain evidence="2 3">26-R-13</strain>
    </source>
</reference>
<dbReference type="STRING" id="930089.W6YJB8"/>
<gene>
    <name evidence="2" type="ORF">COCCADRAFT_90053</name>
</gene>
<feature type="compositionally biased region" description="Basic and acidic residues" evidence="1">
    <location>
        <begin position="58"/>
        <end position="68"/>
    </location>
</feature>
<protein>
    <submittedName>
        <fullName evidence="2">Uncharacterized protein</fullName>
    </submittedName>
</protein>
<sequence length="74" mass="8395">MDKTVLQPYESVEENLPHTETEIVAFGGEDGRLLHPKKRVEASLAHSRSHSTETTLMEAKDDRIRNLDQKSSSF</sequence>
<dbReference type="KEGG" id="bze:COCCADRAFT_90053"/>
<feature type="region of interest" description="Disordered" evidence="1">
    <location>
        <begin position="41"/>
        <end position="74"/>
    </location>
</feature>
<feature type="non-terminal residue" evidence="2">
    <location>
        <position position="74"/>
    </location>
</feature>